<evidence type="ECO:0000256" key="10">
    <source>
        <dbReference type="SAM" id="MobiDB-lite"/>
    </source>
</evidence>
<protein>
    <recommendedName>
        <fullName evidence="7">ATP-dependent Clp protease adapter protein ClpS</fullName>
    </recommendedName>
</protein>
<dbReference type="KEGG" id="daer:H9K75_02875"/>
<dbReference type="NCBIfam" id="NF000672">
    <property type="entry name" value="PRK00033.1-5"/>
    <property type="match status" value="1"/>
</dbReference>
<keyword evidence="5 9" id="KW-0143">Chaperone</keyword>
<dbReference type="RefSeq" id="WP_187724700.1">
    <property type="nucleotide sequence ID" value="NZ_CP060783.1"/>
</dbReference>
<dbReference type="Pfam" id="PF10431">
    <property type="entry name" value="ClpB_D2-small"/>
    <property type="match status" value="1"/>
</dbReference>
<evidence type="ECO:0000313" key="13">
    <source>
        <dbReference type="Proteomes" id="UP000516028"/>
    </source>
</evidence>
<dbReference type="InterPro" id="IPR004176">
    <property type="entry name" value="Clp_R_N"/>
</dbReference>
<dbReference type="GO" id="GO:0016887">
    <property type="term" value="F:ATP hydrolysis activity"/>
    <property type="evidence" value="ECO:0007669"/>
    <property type="project" value="InterPro"/>
</dbReference>
<evidence type="ECO:0000256" key="7">
    <source>
        <dbReference type="HAMAP-Rule" id="MF_00302"/>
    </source>
</evidence>
<evidence type="ECO:0000256" key="8">
    <source>
        <dbReference type="PROSITE-ProRule" id="PRU01251"/>
    </source>
</evidence>
<dbReference type="FunFam" id="1.10.8.60:FF:000011">
    <property type="entry name" value="ATP-dependent Clp protease ATP-binding subunit"/>
    <property type="match status" value="1"/>
</dbReference>
<dbReference type="InterPro" id="IPR014719">
    <property type="entry name" value="Ribosomal_bL12_C/ClpS-like"/>
</dbReference>
<dbReference type="SUPFAM" id="SSF52540">
    <property type="entry name" value="P-loop containing nucleoside triphosphate hydrolases"/>
    <property type="match status" value="2"/>
</dbReference>
<dbReference type="Gene3D" id="1.10.1780.10">
    <property type="entry name" value="Clp, N-terminal domain"/>
    <property type="match status" value="1"/>
</dbReference>
<comment type="similarity">
    <text evidence="1 9">Belongs to the ClpA/ClpB family.</text>
</comment>
<keyword evidence="3 9" id="KW-0547">Nucleotide-binding</keyword>
<feature type="compositionally biased region" description="Low complexity" evidence="10">
    <location>
        <begin position="1"/>
        <end position="15"/>
    </location>
</feature>
<evidence type="ECO:0000256" key="4">
    <source>
        <dbReference type="ARBA" id="ARBA00022840"/>
    </source>
</evidence>
<feature type="domain" description="Clp R" evidence="11">
    <location>
        <begin position="138"/>
        <end position="285"/>
    </location>
</feature>
<dbReference type="Pfam" id="PF07724">
    <property type="entry name" value="AAA_2"/>
    <property type="match status" value="1"/>
</dbReference>
<dbReference type="Gene3D" id="3.40.50.300">
    <property type="entry name" value="P-loop containing nucleotide triphosphate hydrolases"/>
    <property type="match status" value="2"/>
</dbReference>
<dbReference type="PROSITE" id="PS00871">
    <property type="entry name" value="CLPAB_2"/>
    <property type="match status" value="1"/>
</dbReference>
<evidence type="ECO:0000256" key="6">
    <source>
        <dbReference type="ARBA" id="ARBA00025613"/>
    </source>
</evidence>
<dbReference type="InterPro" id="IPR022935">
    <property type="entry name" value="ClpS"/>
</dbReference>
<dbReference type="Gene3D" id="1.10.8.60">
    <property type="match status" value="2"/>
</dbReference>
<organism evidence="12 13">
    <name type="scientific">Diaphorobacter aerolatus</name>
    <dbReference type="NCBI Taxonomy" id="1288495"/>
    <lineage>
        <taxon>Bacteria</taxon>
        <taxon>Pseudomonadati</taxon>
        <taxon>Pseudomonadota</taxon>
        <taxon>Betaproteobacteria</taxon>
        <taxon>Burkholderiales</taxon>
        <taxon>Comamonadaceae</taxon>
        <taxon>Diaphorobacter</taxon>
    </lineage>
</organism>
<comment type="similarity">
    <text evidence="7">Belongs to the ClpS family.</text>
</comment>
<keyword evidence="2 8" id="KW-0677">Repeat</keyword>
<feature type="region of interest" description="Disordered" evidence="10">
    <location>
        <begin position="881"/>
        <end position="919"/>
    </location>
</feature>
<keyword evidence="12" id="KW-0645">Protease</keyword>
<reference evidence="12 13" key="1">
    <citation type="submission" date="2020-08" db="EMBL/GenBank/DDBJ databases">
        <title>Genome sequence of Diaphorobacter aerolatus KACC 16536T.</title>
        <authorList>
            <person name="Hyun D.-W."/>
            <person name="Bae J.-W."/>
        </authorList>
    </citation>
    <scope>NUCLEOTIDE SEQUENCE [LARGE SCALE GENOMIC DNA]</scope>
    <source>
        <strain evidence="12 13">KACC 16536</strain>
    </source>
</reference>
<dbReference type="InterPro" id="IPR050130">
    <property type="entry name" value="ClpA_ClpB"/>
</dbReference>
<dbReference type="Pfam" id="PF00004">
    <property type="entry name" value="AAA"/>
    <property type="match status" value="1"/>
</dbReference>
<dbReference type="CDD" id="cd00009">
    <property type="entry name" value="AAA"/>
    <property type="match status" value="1"/>
</dbReference>
<dbReference type="GO" id="GO:0005524">
    <property type="term" value="F:ATP binding"/>
    <property type="evidence" value="ECO:0007669"/>
    <property type="project" value="UniProtKB-KW"/>
</dbReference>
<dbReference type="AlphaFoldDB" id="A0A7H0GLE2"/>
<gene>
    <name evidence="12" type="primary">clpA</name>
    <name evidence="7" type="synonym">clpS</name>
    <name evidence="12" type="ORF">H9K75_02875</name>
</gene>
<evidence type="ECO:0000313" key="12">
    <source>
        <dbReference type="EMBL" id="QNP49108.1"/>
    </source>
</evidence>
<feature type="region of interest" description="Disordered" evidence="10">
    <location>
        <begin position="1"/>
        <end position="23"/>
    </location>
</feature>
<dbReference type="FunFam" id="3.40.50.300:FF:000010">
    <property type="entry name" value="Chaperone clpB 1, putative"/>
    <property type="match status" value="1"/>
</dbReference>
<dbReference type="InterPro" id="IPR028299">
    <property type="entry name" value="ClpA/B_CS2"/>
</dbReference>
<dbReference type="Gene3D" id="3.30.1390.10">
    <property type="match status" value="1"/>
</dbReference>
<dbReference type="PROSITE" id="PS00870">
    <property type="entry name" value="CLPAB_1"/>
    <property type="match status" value="1"/>
</dbReference>
<dbReference type="SMART" id="SM00382">
    <property type="entry name" value="AAA"/>
    <property type="match status" value="2"/>
</dbReference>
<evidence type="ECO:0000256" key="1">
    <source>
        <dbReference type="ARBA" id="ARBA00008675"/>
    </source>
</evidence>
<comment type="function">
    <text evidence="6">Part of a stress-induced multi-chaperone system, it is involved in the recovery of the cell from heat-induced damage, in cooperation with DnaK, DnaJ and GrpE. Acts before DnaK, in the processing of protein aggregates. Protein binding stimulates the ATPase activity; ATP hydrolysis unfolds the denatured protein aggregates, which probably helps expose new hydrophobic binding sites on the surface of ClpB-bound aggregates, contributing to the solubilization and refolding of denatured protein aggregates by DnaK.</text>
</comment>
<dbReference type="GO" id="GO:0034605">
    <property type="term" value="P:cellular response to heat"/>
    <property type="evidence" value="ECO:0007669"/>
    <property type="project" value="TreeGrafter"/>
</dbReference>
<evidence type="ECO:0000256" key="3">
    <source>
        <dbReference type="ARBA" id="ARBA00022741"/>
    </source>
</evidence>
<comment type="function">
    <text evidence="7">Involved in the modulation of the specificity of the ClpAP-mediated ATP-dependent protein degradation.</text>
</comment>
<evidence type="ECO:0000259" key="11">
    <source>
        <dbReference type="PROSITE" id="PS51903"/>
    </source>
</evidence>
<feature type="compositionally biased region" description="Basic and acidic residues" evidence="10">
    <location>
        <begin position="283"/>
        <end position="292"/>
    </location>
</feature>
<dbReference type="PANTHER" id="PTHR11638">
    <property type="entry name" value="ATP-DEPENDENT CLP PROTEASE"/>
    <property type="match status" value="1"/>
</dbReference>
<sequence length="919" mass="101159">MATKPPTTPKLPQTRPKQEDGGSVVLERRTLRTEPPKMYQVVMLNDDYTPMEFVVVMLQEFFSKDREAATQIMLKIHLDGKGVCGVFTRDVAATKVEQVLDAANKAGILCNVCASQLNNWHGAPIYSQSLKRKRKRSSHMIAQELEVSLHMAFVEARQQRHEFITVEHLLLALLDNPSAAEVLRACAANIDDLRASLTNFIKDNTPQVAGSDEVDTQPTLGFQRVIQRAIMHVQSTGNGKKEVTGANVLVAIFGEKDSHAVYYLHQQGVTRLDVVNYIAHGIKKGEPPEPTKAEGQPEAEEGGGERNEKASPLEQFTLNLNQAAKEGKIDPLIGRQYEVERTIQILCRRRKNNPLLVGEAGVGKTAIAEGLAWRITQNDVPEILAEATVYSLDMGALLAGTKYRGDFEQRLKGVLKSLKDKPNAILFIDEIHTLIGAGAASGGTLDASNLLKPALSSGQLKCIGATTFTEYRGIFEKDAALSRRFQKVDVVEPTVAETVDILKGLKSRFEEHHSVKYALAALQAAAELSAKYINDRHLPDKAIDVIDEAGAAQRIQVPSKRKKTIGKAEIEEIVAKIARIPPANVSNDDRSKLQTLERDLKSVVFGQDKALEVLASAVKMARSGLGKGDKPIGSFLFSGPTGVGKTEAAKQLAYIMGVDLIRFDMSEYMERHAVSRLIGAPPGYVGFDQGGLLTEAISKKPHAVLLLDEIEKAHPDIFNVLLQVMDHGTLTDNNGRKADFRNVIIIMTTNAGAETMNKATIGFTNPRQAGDEMGDIKRLFTPEFRNRLDAMVSFKPLDEQIILRVVDKFLLQLEQQLAEKKVEVTFTDDLRKHLAKKGFDPLMGARPMQRLIQDTIRRALADELLFGKLTDGGRLTVDIEVGTDDKGNETSEVKLDIQSLAKKERTKSEPAEPEEATAD</sequence>
<dbReference type="Pfam" id="PF02861">
    <property type="entry name" value="Clp_N"/>
    <property type="match status" value="1"/>
</dbReference>
<accession>A0A7H0GLE2</accession>
<dbReference type="GO" id="GO:0008233">
    <property type="term" value="F:peptidase activity"/>
    <property type="evidence" value="ECO:0007669"/>
    <property type="project" value="UniProtKB-KW"/>
</dbReference>
<dbReference type="FunFam" id="3.40.50.300:FF:000025">
    <property type="entry name" value="ATP-dependent Clp protease subunit"/>
    <property type="match status" value="1"/>
</dbReference>
<dbReference type="InterPro" id="IPR027417">
    <property type="entry name" value="P-loop_NTPase"/>
</dbReference>
<dbReference type="PROSITE" id="PS51903">
    <property type="entry name" value="CLP_R"/>
    <property type="match status" value="1"/>
</dbReference>
<dbReference type="FunFam" id="3.30.1390.10:FF:000002">
    <property type="entry name" value="ATP-dependent Clp protease adapter protein ClpS"/>
    <property type="match status" value="1"/>
</dbReference>
<dbReference type="PANTHER" id="PTHR11638:SF111">
    <property type="entry name" value="ATP-DEPENDENT CLP PROTEASE ATP-BINDING SUBUNIT CLPA"/>
    <property type="match status" value="1"/>
</dbReference>
<dbReference type="Pfam" id="PF17871">
    <property type="entry name" value="AAA_lid_9"/>
    <property type="match status" value="1"/>
</dbReference>
<evidence type="ECO:0000256" key="9">
    <source>
        <dbReference type="RuleBase" id="RU004432"/>
    </source>
</evidence>
<dbReference type="SMART" id="SM01086">
    <property type="entry name" value="ClpB_D2-small"/>
    <property type="match status" value="1"/>
</dbReference>
<dbReference type="EMBL" id="CP060783">
    <property type="protein sequence ID" value="QNP49108.1"/>
    <property type="molecule type" value="Genomic_DNA"/>
</dbReference>
<feature type="region of interest" description="Disordered" evidence="10">
    <location>
        <begin position="283"/>
        <end position="309"/>
    </location>
</feature>
<feature type="compositionally biased region" description="Basic and acidic residues" evidence="10">
    <location>
        <begin position="883"/>
        <end position="910"/>
    </location>
</feature>
<evidence type="ECO:0000256" key="2">
    <source>
        <dbReference type="ARBA" id="ARBA00022737"/>
    </source>
</evidence>
<dbReference type="InterPro" id="IPR003593">
    <property type="entry name" value="AAA+_ATPase"/>
</dbReference>
<dbReference type="SUPFAM" id="SSF54736">
    <property type="entry name" value="ClpS-like"/>
    <property type="match status" value="1"/>
</dbReference>
<dbReference type="InterPro" id="IPR003959">
    <property type="entry name" value="ATPase_AAA_core"/>
</dbReference>
<dbReference type="GO" id="GO:0043335">
    <property type="term" value="P:protein unfolding"/>
    <property type="evidence" value="ECO:0007669"/>
    <property type="project" value="InterPro"/>
</dbReference>
<keyword evidence="13" id="KW-1185">Reference proteome</keyword>
<keyword evidence="12" id="KW-0378">Hydrolase</keyword>
<dbReference type="InterPro" id="IPR018368">
    <property type="entry name" value="ClpA/B_CS1"/>
</dbReference>
<dbReference type="InterPro" id="IPR041546">
    <property type="entry name" value="ClpA/ClpB_AAA_lid"/>
</dbReference>
<dbReference type="GO" id="GO:0005737">
    <property type="term" value="C:cytoplasm"/>
    <property type="evidence" value="ECO:0007669"/>
    <property type="project" value="TreeGrafter"/>
</dbReference>
<dbReference type="InterPro" id="IPR036628">
    <property type="entry name" value="Clp_N_dom_sf"/>
</dbReference>
<dbReference type="HAMAP" id="MF_00302">
    <property type="entry name" value="ClpS"/>
    <property type="match status" value="1"/>
</dbReference>
<dbReference type="SUPFAM" id="SSF81923">
    <property type="entry name" value="Double Clp-N motif"/>
    <property type="match status" value="1"/>
</dbReference>
<dbReference type="InterPro" id="IPR003769">
    <property type="entry name" value="ClpS_core"/>
</dbReference>
<dbReference type="PRINTS" id="PR00300">
    <property type="entry name" value="CLPPROTEASEA"/>
</dbReference>
<keyword evidence="4 9" id="KW-0067">ATP-binding</keyword>
<dbReference type="InterPro" id="IPR001270">
    <property type="entry name" value="ClpA/B"/>
</dbReference>
<proteinExistence type="inferred from homology"/>
<dbReference type="Pfam" id="PF02617">
    <property type="entry name" value="ClpS"/>
    <property type="match status" value="1"/>
</dbReference>
<evidence type="ECO:0000256" key="5">
    <source>
        <dbReference type="ARBA" id="ARBA00023186"/>
    </source>
</evidence>
<dbReference type="NCBIfam" id="TIGR02639">
    <property type="entry name" value="ClpA"/>
    <property type="match status" value="1"/>
</dbReference>
<dbReference type="InterPro" id="IPR019489">
    <property type="entry name" value="Clp_ATPase_C"/>
</dbReference>
<comment type="subunit">
    <text evidence="7">Binds to the N-terminal domain of the chaperone ClpA.</text>
</comment>
<dbReference type="InterPro" id="IPR013461">
    <property type="entry name" value="ClpA"/>
</dbReference>
<dbReference type="GO" id="GO:0030163">
    <property type="term" value="P:protein catabolic process"/>
    <property type="evidence" value="ECO:0007669"/>
    <property type="project" value="InterPro"/>
</dbReference>
<name>A0A7H0GLE2_9BURK</name>
<dbReference type="Proteomes" id="UP000516028">
    <property type="component" value="Chromosome"/>
</dbReference>
<dbReference type="CDD" id="cd19499">
    <property type="entry name" value="RecA-like_ClpB_Hsp104-like"/>
    <property type="match status" value="1"/>
</dbReference>
<dbReference type="GO" id="GO:0006508">
    <property type="term" value="P:proteolysis"/>
    <property type="evidence" value="ECO:0007669"/>
    <property type="project" value="UniProtKB-UniRule"/>
</dbReference>